<dbReference type="AlphaFoldDB" id="A0A8J4DNC4"/>
<feature type="transmembrane region" description="Helical" evidence="6">
    <location>
        <begin position="130"/>
        <end position="157"/>
    </location>
</feature>
<dbReference type="EMBL" id="BOPF01000003">
    <property type="protein sequence ID" value="GIJ44259.1"/>
    <property type="molecule type" value="Genomic_DNA"/>
</dbReference>
<evidence type="ECO:0000313" key="9">
    <source>
        <dbReference type="Proteomes" id="UP000619260"/>
    </source>
</evidence>
<dbReference type="InterPro" id="IPR013525">
    <property type="entry name" value="ABC2_TM"/>
</dbReference>
<feature type="domain" description="ABC-2 type transporter transmembrane" evidence="7">
    <location>
        <begin position="38"/>
        <end position="241"/>
    </location>
</feature>
<dbReference type="RefSeq" id="WP_239152440.1">
    <property type="nucleotide sequence ID" value="NZ_BOPF01000003.1"/>
</dbReference>
<feature type="transmembrane region" description="Helical" evidence="6">
    <location>
        <begin position="163"/>
        <end position="183"/>
    </location>
</feature>
<feature type="transmembrane region" description="Helical" evidence="6">
    <location>
        <begin position="54"/>
        <end position="74"/>
    </location>
</feature>
<dbReference type="PANTHER" id="PTHR43027:SF2">
    <property type="entry name" value="TRANSPORT PERMEASE PROTEIN"/>
    <property type="match status" value="1"/>
</dbReference>
<reference evidence="8" key="1">
    <citation type="submission" date="2021-01" db="EMBL/GenBank/DDBJ databases">
        <title>Whole genome shotgun sequence of Virgisporangium aliadipatigenens NBRC 105644.</title>
        <authorList>
            <person name="Komaki H."/>
            <person name="Tamura T."/>
        </authorList>
    </citation>
    <scope>NUCLEOTIDE SEQUENCE</scope>
    <source>
        <strain evidence="8">NBRC 105644</strain>
    </source>
</reference>
<comment type="subcellular location">
    <subcellularLocation>
        <location evidence="1">Membrane</location>
        <topology evidence="1">Multi-pass membrane protein</topology>
    </subcellularLocation>
</comment>
<feature type="transmembrane region" description="Helical" evidence="6">
    <location>
        <begin position="86"/>
        <end position="109"/>
    </location>
</feature>
<evidence type="ECO:0000256" key="2">
    <source>
        <dbReference type="ARBA" id="ARBA00022692"/>
    </source>
</evidence>
<keyword evidence="9" id="KW-1185">Reference proteome</keyword>
<evidence type="ECO:0000256" key="3">
    <source>
        <dbReference type="ARBA" id="ARBA00022989"/>
    </source>
</evidence>
<keyword evidence="3 6" id="KW-1133">Transmembrane helix</keyword>
<feature type="region of interest" description="Disordered" evidence="5">
    <location>
        <begin position="1"/>
        <end position="31"/>
    </location>
</feature>
<comment type="caution">
    <text evidence="8">The sequence shown here is derived from an EMBL/GenBank/DDBJ whole genome shotgun (WGS) entry which is preliminary data.</text>
</comment>
<organism evidence="8 9">
    <name type="scientific">Virgisporangium aliadipatigenens</name>
    <dbReference type="NCBI Taxonomy" id="741659"/>
    <lineage>
        <taxon>Bacteria</taxon>
        <taxon>Bacillati</taxon>
        <taxon>Actinomycetota</taxon>
        <taxon>Actinomycetes</taxon>
        <taxon>Micromonosporales</taxon>
        <taxon>Micromonosporaceae</taxon>
        <taxon>Virgisporangium</taxon>
    </lineage>
</organism>
<dbReference type="Proteomes" id="UP000619260">
    <property type="component" value="Unassembled WGS sequence"/>
</dbReference>
<proteinExistence type="predicted"/>
<evidence type="ECO:0000256" key="6">
    <source>
        <dbReference type="SAM" id="Phobius"/>
    </source>
</evidence>
<keyword evidence="2 6" id="KW-0812">Transmembrane</keyword>
<protein>
    <submittedName>
        <fullName evidence="8">Transport permease protein</fullName>
    </submittedName>
</protein>
<gene>
    <name evidence="8" type="ORF">Val02_11450</name>
</gene>
<accession>A0A8J4DNC4</accession>
<dbReference type="GO" id="GO:0140359">
    <property type="term" value="F:ABC-type transporter activity"/>
    <property type="evidence" value="ECO:0007669"/>
    <property type="project" value="InterPro"/>
</dbReference>
<evidence type="ECO:0000313" key="8">
    <source>
        <dbReference type="EMBL" id="GIJ44259.1"/>
    </source>
</evidence>
<feature type="transmembrane region" description="Helical" evidence="6">
    <location>
        <begin position="195"/>
        <end position="215"/>
    </location>
</feature>
<keyword evidence="4 6" id="KW-0472">Membrane</keyword>
<feature type="transmembrane region" description="Helical" evidence="6">
    <location>
        <begin position="263"/>
        <end position="281"/>
    </location>
</feature>
<evidence type="ECO:0000259" key="7">
    <source>
        <dbReference type="Pfam" id="PF01061"/>
    </source>
</evidence>
<dbReference type="Pfam" id="PF01061">
    <property type="entry name" value="ABC2_membrane"/>
    <property type="match status" value="1"/>
</dbReference>
<dbReference type="InterPro" id="IPR052902">
    <property type="entry name" value="ABC-2_transporter"/>
</dbReference>
<dbReference type="GO" id="GO:0016020">
    <property type="term" value="C:membrane"/>
    <property type="evidence" value="ECO:0007669"/>
    <property type="project" value="UniProtKB-SubCell"/>
</dbReference>
<evidence type="ECO:0000256" key="1">
    <source>
        <dbReference type="ARBA" id="ARBA00004141"/>
    </source>
</evidence>
<evidence type="ECO:0000256" key="5">
    <source>
        <dbReference type="SAM" id="MobiDB-lite"/>
    </source>
</evidence>
<sequence length="291" mass="31336">MTERDTAVRDSTVSGTGDDMGARDTGRNGRTAGVRRRITALARAELLLLLRNRLALGTALLLPIGSLFLFAPILEDLDIGMAARAYSLTGLAGFLLLYVVYYNLATAYVARREELVLKRLRTGECTDAEILAGTAVPAVAGALIQMAVAVPVGALLLDLPVPVNAPLMLLGMLGGLVVFWLLAAASSVFTRSTELAQLTTMPLVLICLFASGVVFPATQWPDPVPEIARFLPLTPVMELMRLGWVGTTGERAPVDFVGTLRPAGLPLAVLVAWIGVGVWTVRRFFRWEPRR</sequence>
<evidence type="ECO:0000256" key="4">
    <source>
        <dbReference type="ARBA" id="ARBA00023136"/>
    </source>
</evidence>
<dbReference type="PANTHER" id="PTHR43027">
    <property type="entry name" value="DOXORUBICIN RESISTANCE ABC TRANSPORTER PERMEASE PROTEIN DRRC-RELATED"/>
    <property type="match status" value="1"/>
</dbReference>
<name>A0A8J4DNC4_9ACTN</name>